<protein>
    <submittedName>
        <fullName evidence="1">Uncharacterized protein</fullName>
    </submittedName>
</protein>
<name>A0A2A9N8H1_9AGAR</name>
<organism evidence="1 2">
    <name type="scientific">Amanita thiersii Skay4041</name>
    <dbReference type="NCBI Taxonomy" id="703135"/>
    <lineage>
        <taxon>Eukaryota</taxon>
        <taxon>Fungi</taxon>
        <taxon>Dikarya</taxon>
        <taxon>Basidiomycota</taxon>
        <taxon>Agaricomycotina</taxon>
        <taxon>Agaricomycetes</taxon>
        <taxon>Agaricomycetidae</taxon>
        <taxon>Agaricales</taxon>
        <taxon>Pluteineae</taxon>
        <taxon>Amanitaceae</taxon>
        <taxon>Amanita</taxon>
    </lineage>
</organism>
<gene>
    <name evidence="1" type="ORF">AMATHDRAFT_51286</name>
</gene>
<dbReference type="AlphaFoldDB" id="A0A2A9N8H1"/>
<sequence>MDSSGQEKLTLPYCENSKETVRLIDCLQSDGVEIARLTCRILGTFTSFSKMEIEAIMRNMGVVLHHIDESDVDRILEGLYLLKFLIMHMKKQEKKLAIHLSVEHKLHVLECSESAILWIPVWELMELCMFDPGM</sequence>
<evidence type="ECO:0000313" key="1">
    <source>
        <dbReference type="EMBL" id="PFH46098.1"/>
    </source>
</evidence>
<keyword evidence="2" id="KW-1185">Reference proteome</keyword>
<proteinExistence type="predicted"/>
<accession>A0A2A9N8H1</accession>
<dbReference type="EMBL" id="KZ302235">
    <property type="protein sequence ID" value="PFH46098.1"/>
    <property type="molecule type" value="Genomic_DNA"/>
</dbReference>
<evidence type="ECO:0000313" key="2">
    <source>
        <dbReference type="Proteomes" id="UP000242287"/>
    </source>
</evidence>
<dbReference type="Proteomes" id="UP000242287">
    <property type="component" value="Unassembled WGS sequence"/>
</dbReference>
<reference evidence="1 2" key="1">
    <citation type="submission" date="2014-02" db="EMBL/GenBank/DDBJ databases">
        <title>Transposable element dynamics among asymbiotic and ectomycorrhizal Amanita fungi.</title>
        <authorList>
            <consortium name="DOE Joint Genome Institute"/>
            <person name="Hess J."/>
            <person name="Skrede I."/>
            <person name="Wolfe B."/>
            <person name="LaButti K."/>
            <person name="Ohm R.A."/>
            <person name="Grigoriev I.V."/>
            <person name="Pringle A."/>
        </authorList>
    </citation>
    <scope>NUCLEOTIDE SEQUENCE [LARGE SCALE GENOMIC DNA]</scope>
    <source>
        <strain evidence="1 2">SKay4041</strain>
    </source>
</reference>